<feature type="compositionally biased region" description="Polar residues" evidence="1">
    <location>
        <begin position="35"/>
        <end position="64"/>
    </location>
</feature>
<feature type="compositionally biased region" description="Basic residues" evidence="1">
    <location>
        <begin position="9"/>
        <end position="18"/>
    </location>
</feature>
<feature type="compositionally biased region" description="Basic and acidic residues" evidence="1">
    <location>
        <begin position="193"/>
        <end position="226"/>
    </location>
</feature>
<feature type="compositionally biased region" description="Polar residues" evidence="1">
    <location>
        <begin position="315"/>
        <end position="326"/>
    </location>
</feature>
<reference evidence="2" key="1">
    <citation type="journal article" date="2011" name="ISME J.">
        <title>The endosymbionts of the deep-sea tubeworms Riftia pachyptila and Tevnia jerichonana share an identical physiology as revealed by proteogenomic analyses.</title>
        <authorList>
            <person name="Gardebrecht A."/>
            <person name="Markert S."/>
            <person name="Felbeck H."/>
            <person name="Thuermer A."/>
            <person name="Albrecht D."/>
            <person name="Wollherr A."/>
            <person name="Kabisch J."/>
            <person name="Lehmann R."/>
            <person name="Daniel R."/>
            <person name="Liesegang H."/>
            <person name="Hecker M."/>
            <person name="Sievert S.M."/>
            <person name="Schweder T."/>
        </authorList>
    </citation>
    <scope>NUCLEOTIDE SEQUENCE [LARGE SCALE GENOMIC DNA]</scope>
</reference>
<keyword evidence="3" id="KW-1185">Reference proteome</keyword>
<name>G2DBV9_9GAMM</name>
<feature type="compositionally biased region" description="Polar residues" evidence="1">
    <location>
        <begin position="273"/>
        <end position="289"/>
    </location>
</feature>
<dbReference type="Proteomes" id="UP000004491">
    <property type="component" value="Unassembled WGS sequence"/>
</dbReference>
<organism evidence="2 3">
    <name type="scientific">endosymbiont of Riftia pachyptila</name>
    <name type="common">vent Ph05</name>
    <dbReference type="NCBI Taxonomy" id="1048808"/>
    <lineage>
        <taxon>Bacteria</taxon>
        <taxon>Pseudomonadati</taxon>
        <taxon>Pseudomonadota</taxon>
        <taxon>Gammaproteobacteria</taxon>
        <taxon>sulfur-oxidizing symbionts</taxon>
    </lineage>
</organism>
<comment type="caution">
    <text evidence="2">The sequence shown here is derived from an EMBL/GenBank/DDBJ whole genome shotgun (WGS) entry which is preliminary data.</text>
</comment>
<feature type="compositionally biased region" description="Polar residues" evidence="1">
    <location>
        <begin position="353"/>
        <end position="364"/>
    </location>
</feature>
<evidence type="ECO:0000313" key="3">
    <source>
        <dbReference type="Proteomes" id="UP000004491"/>
    </source>
</evidence>
<feature type="compositionally biased region" description="Low complexity" evidence="1">
    <location>
        <begin position="103"/>
        <end position="115"/>
    </location>
</feature>
<evidence type="ECO:0000256" key="1">
    <source>
        <dbReference type="SAM" id="MobiDB-lite"/>
    </source>
</evidence>
<feature type="compositionally biased region" description="Polar residues" evidence="1">
    <location>
        <begin position="92"/>
        <end position="101"/>
    </location>
</feature>
<protein>
    <submittedName>
        <fullName evidence="2">Uncharacterized protein</fullName>
    </submittedName>
</protein>
<proteinExistence type="predicted"/>
<dbReference type="EMBL" id="AFOC01000022">
    <property type="protein sequence ID" value="EGV51917.1"/>
    <property type="molecule type" value="Genomic_DNA"/>
</dbReference>
<feature type="compositionally biased region" description="Basic and acidic residues" evidence="1">
    <location>
        <begin position="327"/>
        <end position="347"/>
    </location>
</feature>
<feature type="compositionally biased region" description="Basic residues" evidence="1">
    <location>
        <begin position="394"/>
        <end position="407"/>
    </location>
</feature>
<dbReference type="AlphaFoldDB" id="G2DBV9"/>
<feature type="compositionally biased region" description="Basic residues" evidence="1">
    <location>
        <begin position="119"/>
        <end position="136"/>
    </location>
</feature>
<sequence>MMSIERQGGRPRQRQPRQRTKEAEHTSDQVEQNREQQAQMSEHGQHHNSTGNRRNPKQTNQPNLTAAPHRIEPTHQQRANDTQAAEKKSHLLQHNANPEQTNGKEQQAKQNNQNPPAIPHRKPQSNQNRHIRKQKPLKQPAGTRINTHHEAGKDHASHENQDEEVLLRKNQPNTPENHHNTVSRHTHPRQKPMQRDPREPQERKQRERDQAAKKRQHQDGRADHRQRQQPTQRGHTTSPQADLPATAKGTTGIDRRTPTAQDPPEEAAEGTRQHQLAEQTNQRGGTQTNRAKEKRKADRLTSQLHERAKRARTLTPPNQRQNTRADSNPRDSKKPSHEDRNETADHQRKARQKSNNQIQTNSPESGHPPPKKQHPAPRSPQKAAHQHQKDAKQTSKKKPQKPRKKQNKYPSNAAPSNSN</sequence>
<feature type="compositionally biased region" description="Polar residues" evidence="1">
    <location>
        <begin position="228"/>
        <end position="240"/>
    </location>
</feature>
<accession>G2DBV9</accession>
<evidence type="ECO:0000313" key="2">
    <source>
        <dbReference type="EMBL" id="EGV51917.1"/>
    </source>
</evidence>
<feature type="compositionally biased region" description="Basic and acidic residues" evidence="1">
    <location>
        <begin position="19"/>
        <end position="34"/>
    </location>
</feature>
<gene>
    <name evidence="2" type="ORF">Rifp1Sym_av00260</name>
</gene>
<feature type="compositionally biased region" description="Basic and acidic residues" evidence="1">
    <location>
        <begin position="147"/>
        <end position="160"/>
    </location>
</feature>
<feature type="region of interest" description="Disordered" evidence="1">
    <location>
        <begin position="1"/>
        <end position="419"/>
    </location>
</feature>
<feature type="compositionally biased region" description="Basic residues" evidence="1">
    <location>
        <begin position="181"/>
        <end position="192"/>
    </location>
</feature>